<dbReference type="GO" id="GO:0032220">
    <property type="term" value="P:plasma membrane fusion involved in cytogamy"/>
    <property type="evidence" value="ECO:0007669"/>
    <property type="project" value="TreeGrafter"/>
</dbReference>
<protein>
    <recommendedName>
        <fullName evidence="10">Plasma membrane fusion protein PRM1</fullName>
    </recommendedName>
</protein>
<evidence type="ECO:0000313" key="12">
    <source>
        <dbReference type="EMBL" id="GJE97726.1"/>
    </source>
</evidence>
<feature type="transmembrane region" description="Helical" evidence="10">
    <location>
        <begin position="406"/>
        <end position="428"/>
    </location>
</feature>
<organism evidence="12 13">
    <name type="scientific">Phanerochaete sordida</name>
    <dbReference type="NCBI Taxonomy" id="48140"/>
    <lineage>
        <taxon>Eukaryota</taxon>
        <taxon>Fungi</taxon>
        <taxon>Dikarya</taxon>
        <taxon>Basidiomycota</taxon>
        <taxon>Agaricomycotina</taxon>
        <taxon>Agaricomycetes</taxon>
        <taxon>Polyporales</taxon>
        <taxon>Phanerochaetaceae</taxon>
        <taxon>Phanerochaete</taxon>
    </lineage>
</organism>
<dbReference type="EMBL" id="BPQB01000076">
    <property type="protein sequence ID" value="GJE97726.1"/>
    <property type="molecule type" value="Genomic_DNA"/>
</dbReference>
<evidence type="ECO:0000256" key="8">
    <source>
        <dbReference type="ARBA" id="ARBA00023136"/>
    </source>
</evidence>
<accession>A0A9P3GN00</accession>
<name>A0A9P3GN00_9APHY</name>
<keyword evidence="8 10" id="KW-0472">Membrane</keyword>
<comment type="subcellular location">
    <subcellularLocation>
        <location evidence="2 10">Cell membrane</location>
        <topology evidence="2 10">Multi-pass membrane protein</topology>
    </subcellularLocation>
</comment>
<evidence type="ECO:0000256" key="11">
    <source>
        <dbReference type="SAM" id="MobiDB-lite"/>
    </source>
</evidence>
<reference evidence="12 13" key="1">
    <citation type="submission" date="2021-08" db="EMBL/GenBank/DDBJ databases">
        <title>Draft Genome Sequence of Phanerochaete sordida strain YK-624.</title>
        <authorList>
            <person name="Mori T."/>
            <person name="Dohra H."/>
            <person name="Suzuki T."/>
            <person name="Kawagishi H."/>
            <person name="Hirai H."/>
        </authorList>
    </citation>
    <scope>NUCLEOTIDE SEQUENCE [LARGE SCALE GENOMIC DNA]</scope>
    <source>
        <strain evidence="12 13">YK-624</strain>
    </source>
</reference>
<dbReference type="GO" id="GO:0043332">
    <property type="term" value="C:mating projection tip"/>
    <property type="evidence" value="ECO:0007669"/>
    <property type="project" value="UniProtKB-UniRule"/>
</dbReference>
<keyword evidence="4 10" id="KW-1003">Cell membrane</keyword>
<feature type="transmembrane region" description="Helical" evidence="10">
    <location>
        <begin position="300"/>
        <end position="322"/>
    </location>
</feature>
<dbReference type="PANTHER" id="PTHR31030:SF1">
    <property type="entry name" value="PLASMA MEMBRANE FUSION PROTEIN PRM1"/>
    <property type="match status" value="1"/>
</dbReference>
<feature type="region of interest" description="Disordered" evidence="11">
    <location>
        <begin position="722"/>
        <end position="831"/>
    </location>
</feature>
<dbReference type="InterPro" id="IPR026777">
    <property type="entry name" value="PRM1"/>
</dbReference>
<feature type="compositionally biased region" description="Polar residues" evidence="11">
    <location>
        <begin position="802"/>
        <end position="815"/>
    </location>
</feature>
<dbReference type="PANTHER" id="PTHR31030">
    <property type="entry name" value="PLASMA MEMBRANE FUSION PROTEIN PRM1"/>
    <property type="match status" value="1"/>
</dbReference>
<dbReference type="AlphaFoldDB" id="A0A9P3GN00"/>
<keyword evidence="7 10" id="KW-1133">Transmembrane helix</keyword>
<comment type="function">
    <text evidence="1 10">Involved in cell fusion during mating by stabilizing the plasma membrane fusion event.</text>
</comment>
<comment type="caution">
    <text evidence="10">Lacks conserved residue(s) required for the propagation of feature annotation.</text>
</comment>
<evidence type="ECO:0000256" key="9">
    <source>
        <dbReference type="ARBA" id="ARBA00023180"/>
    </source>
</evidence>
<evidence type="ECO:0000313" key="13">
    <source>
        <dbReference type="Proteomes" id="UP000703269"/>
    </source>
</evidence>
<dbReference type="Proteomes" id="UP000703269">
    <property type="component" value="Unassembled WGS sequence"/>
</dbReference>
<keyword evidence="5 10" id="KW-0812">Transmembrane</keyword>
<evidence type="ECO:0000256" key="5">
    <source>
        <dbReference type="ARBA" id="ARBA00022692"/>
    </source>
</evidence>
<keyword evidence="9" id="KW-0325">Glycoprotein</keyword>
<proteinExistence type="inferred from homology"/>
<dbReference type="GO" id="GO:0005886">
    <property type="term" value="C:plasma membrane"/>
    <property type="evidence" value="ECO:0007669"/>
    <property type="project" value="UniProtKB-SubCell"/>
</dbReference>
<sequence length="954" mass="103553">MSATPPVYDPRSTQYTTTLTPYLQLPHLLSLTWLAYPILSLLFVAFRLQLSSASAQDAVTNAKDDLLASCQAAEKAATAAASMPRYMAAATNVRIAEAVNGTMNGARAALVLALTVMEAIINFIVDLYRSTFLCFLELVVRGALSILIGAVQEFNSFLTSTFSTIRTAIQNDIQAANSVITTAINAINKVNPFGNISAPQISVPSLDSLQNVTLPSDFQDALEKLNSSLPTISDLKSKIDDLIDTPFELVKKDINDTFANLSFDASVLPVPAQNTVEFCGDMDTSVVDDLGHDLVKIAKIGTVILIAVAILLICANCALEWYKWRCLKNHLRYTREAWTSDPSITYTGSKSAPTVHLSDHNLMMLQGNMQHPLLTRIANRIARLLRFSPSQYIHLTWFFHYVFHPPALACFLIGFFGLLSVQIQLIAIGPLEHKYSQQAVASVSDFQNTIATSMNASMYNQSAAYANDINGRVDNIQNTVNDGLFGWVNGTTTTLNDTINAFYTDIQDAVNTVFNGTILDEPIQEFIRCFIGSKVDAIETALTFLHDNLVIDIPRVNDSVLVLSPSDVREATQPIADAAIGGGSGDSQGVVGKLVNAYVSSLKKERIMFGIFMGLWGLVVLMALAVIFWHAYGRDWAEAYKKRRWRKTQRAGIDGVVVPFRDFGSTGARSPELGGDAEKMHHVSLPPFAPRAMSPTDKNMLHPYGENRNPTFGKSWESFLDQAHAQSPPEPKPRPAISSPRKLHASPTTSPTQASSDSPTEPWLKRFTQSFWRRKGSTDDEPAAQSPAPGGSPRARTRPELTVTTSEGSIATLTNADEEPAPGSAWSVSPRRPGWLATVASVAPPKLPTLRPKARARASVPVDVGVTPSAPAAAPSPLADVPPFAVPLHHGSARTPPPAPSMQFPAYAAPVSPPPPKLRAPHLSALDPFATPFDDRYAVPHEPSAGRKNPFVVM</sequence>
<dbReference type="OrthoDB" id="10248838at2759"/>
<evidence type="ECO:0000256" key="10">
    <source>
        <dbReference type="RuleBase" id="RU366035"/>
    </source>
</evidence>
<keyword evidence="6 10" id="KW-0184">Conjugation</keyword>
<evidence type="ECO:0000256" key="7">
    <source>
        <dbReference type="ARBA" id="ARBA00022989"/>
    </source>
</evidence>
<feature type="transmembrane region" description="Helical" evidence="10">
    <location>
        <begin position="28"/>
        <end position="46"/>
    </location>
</feature>
<keyword evidence="13" id="KW-1185">Reference proteome</keyword>
<comment type="caution">
    <text evidence="12">The sequence shown here is derived from an EMBL/GenBank/DDBJ whole genome shotgun (WGS) entry which is preliminary data.</text>
</comment>
<feature type="transmembrane region" description="Helical" evidence="10">
    <location>
        <begin position="607"/>
        <end position="632"/>
    </location>
</feature>
<evidence type="ECO:0000256" key="6">
    <source>
        <dbReference type="ARBA" id="ARBA00022971"/>
    </source>
</evidence>
<gene>
    <name evidence="12" type="ORF">PsYK624_139470</name>
</gene>
<comment type="similarity">
    <text evidence="3 10">Belongs to the PRM1 family.</text>
</comment>
<evidence type="ECO:0000256" key="3">
    <source>
        <dbReference type="ARBA" id="ARBA00010780"/>
    </source>
</evidence>
<feature type="region of interest" description="Disordered" evidence="11">
    <location>
        <begin position="887"/>
        <end position="923"/>
    </location>
</feature>
<evidence type="ECO:0000256" key="2">
    <source>
        <dbReference type="ARBA" id="ARBA00004651"/>
    </source>
</evidence>
<feature type="compositionally biased region" description="Low complexity" evidence="11">
    <location>
        <begin position="746"/>
        <end position="760"/>
    </location>
</feature>
<feature type="compositionally biased region" description="Low complexity" evidence="11">
    <location>
        <begin position="783"/>
        <end position="794"/>
    </location>
</feature>
<evidence type="ECO:0000256" key="4">
    <source>
        <dbReference type="ARBA" id="ARBA00022475"/>
    </source>
</evidence>
<evidence type="ECO:0000256" key="1">
    <source>
        <dbReference type="ARBA" id="ARBA00002512"/>
    </source>
</evidence>